<dbReference type="Proteomes" id="UP000698752">
    <property type="component" value="Unassembled WGS sequence"/>
</dbReference>
<feature type="compositionally biased region" description="Polar residues" evidence="7">
    <location>
        <begin position="49"/>
        <end position="68"/>
    </location>
</feature>
<evidence type="ECO:0000256" key="6">
    <source>
        <dbReference type="HAMAP-Rule" id="MF_00006"/>
    </source>
</evidence>
<evidence type="ECO:0000313" key="10">
    <source>
        <dbReference type="EMBL" id="MBR0649089.1"/>
    </source>
</evidence>
<protein>
    <recommendedName>
        <fullName evidence="3 6">Argininosuccinate lyase</fullName>
        <shortName evidence="6">ASAL</shortName>
        <ecNumber evidence="3 6">4.3.2.1</ecNumber>
    </recommendedName>
    <alternativeName>
        <fullName evidence="6">Arginosuccinase</fullName>
    </alternativeName>
</protein>
<dbReference type="InterPro" id="IPR009049">
    <property type="entry name" value="Argininosuccinate_lyase"/>
</dbReference>
<evidence type="ECO:0000256" key="7">
    <source>
        <dbReference type="SAM" id="MobiDB-lite"/>
    </source>
</evidence>
<dbReference type="Gene3D" id="1.10.40.30">
    <property type="entry name" value="Fumarase/aspartase (C-terminal domain)"/>
    <property type="match status" value="1"/>
</dbReference>
<dbReference type="SUPFAM" id="SSF48557">
    <property type="entry name" value="L-aspartase-like"/>
    <property type="match status" value="1"/>
</dbReference>
<feature type="domain" description="Fumarate lyase N-terminal" evidence="8">
    <location>
        <begin position="72"/>
        <end position="366"/>
    </location>
</feature>
<dbReference type="PROSITE" id="PS00163">
    <property type="entry name" value="FUMARATE_LYASES"/>
    <property type="match status" value="1"/>
</dbReference>
<feature type="region of interest" description="Disordered" evidence="7">
    <location>
        <begin position="1"/>
        <end position="73"/>
    </location>
</feature>
<evidence type="ECO:0000256" key="2">
    <source>
        <dbReference type="ARBA" id="ARBA00004941"/>
    </source>
</evidence>
<evidence type="ECO:0000256" key="4">
    <source>
        <dbReference type="ARBA" id="ARBA00022571"/>
    </source>
</evidence>
<evidence type="ECO:0000313" key="11">
    <source>
        <dbReference type="Proteomes" id="UP000698752"/>
    </source>
</evidence>
<dbReference type="CDD" id="cd01359">
    <property type="entry name" value="Argininosuccinate_lyase"/>
    <property type="match status" value="1"/>
</dbReference>
<dbReference type="InterPro" id="IPR020557">
    <property type="entry name" value="Fumarate_lyase_CS"/>
</dbReference>
<name>A0ABS5EDK5_9PROT</name>
<comment type="caution">
    <text evidence="10">The sequence shown here is derived from an EMBL/GenBank/DDBJ whole genome shotgun (WGS) entry which is preliminary data.</text>
</comment>
<sequence length="523" mass="56126">MEGSAASFSRSRPSPAGVAAKPCPAGRAASRVPPVASAGAVLRTVRRVGTSTKDTPQGDKQVSSNANRQWGGRFAEGPSAIMEAINASIGFDRKMWRQDIRGSLAHAAMLKHVGIISADDEAAIRGGLTTISERIERGDFPWDEALEDIHMNIEARLSATIGDAGKRLHTGRSRNDQVALDVRLWVRDAIDGLSEQLRDVMRALVVRAEEHAGTVMPGFTHLQPAQPVTLGHHFLAYVEMLSRDLSRLQDCRARLNECPLGAAALAGTGFPIDRHMTAKALGFDGPTRNSLDSVASRDFAAEFLFCCSMCATHLSRLAEEIVIWTNPYFGFVKLSDSFTTGSSIMPQKRNPDAAELVRGKTGRVLGALVGLLTVMKGLALTYFKDMQEDKEGVFDAAETMTLVFAAVAGMVRDLKPDVGRLASAAGAGFSTATDLADWLVRELKMPFRDAHHVTGALVAKAEGLGVDLSGLTIEEMREAEPRIHDGVYDVLSVSASVRSRTSYGGTAPANVATMAAEWKAKLA</sequence>
<dbReference type="Gene3D" id="1.20.200.10">
    <property type="entry name" value="Fumarase/aspartase (Central domain)"/>
    <property type="match status" value="1"/>
</dbReference>
<evidence type="ECO:0000259" key="9">
    <source>
        <dbReference type="Pfam" id="PF14698"/>
    </source>
</evidence>
<keyword evidence="5 6" id="KW-0456">Lyase</keyword>
<evidence type="ECO:0000256" key="5">
    <source>
        <dbReference type="ARBA" id="ARBA00023239"/>
    </source>
</evidence>
<dbReference type="Gene3D" id="1.10.275.10">
    <property type="entry name" value="Fumarase/aspartase (N-terminal domain)"/>
    <property type="match status" value="1"/>
</dbReference>
<comment type="pathway">
    <text evidence="2 6">Amino-acid biosynthesis; L-arginine biosynthesis; L-arginine from L-ornithine and carbamoyl phosphate: step 3/3.</text>
</comment>
<dbReference type="Pfam" id="PF14698">
    <property type="entry name" value="ASL_C2"/>
    <property type="match status" value="1"/>
</dbReference>
<dbReference type="EMBL" id="JAAEDI010000005">
    <property type="protein sequence ID" value="MBR0649089.1"/>
    <property type="molecule type" value="Genomic_DNA"/>
</dbReference>
<dbReference type="Pfam" id="PF00206">
    <property type="entry name" value="Lyase_1"/>
    <property type="match status" value="1"/>
</dbReference>
<evidence type="ECO:0000256" key="3">
    <source>
        <dbReference type="ARBA" id="ARBA00012338"/>
    </source>
</evidence>
<dbReference type="InterPro" id="IPR000362">
    <property type="entry name" value="Fumarate_lyase_fam"/>
</dbReference>
<dbReference type="InterPro" id="IPR022761">
    <property type="entry name" value="Fumarate_lyase_N"/>
</dbReference>
<feature type="domain" description="Argininosuccinate lyase C-terminal" evidence="9">
    <location>
        <begin position="429"/>
        <end position="497"/>
    </location>
</feature>
<reference evidence="11" key="1">
    <citation type="journal article" date="2021" name="Syst. Appl. Microbiol.">
        <title>Roseomonas hellenica sp. nov., isolated from roots of wild-growing Alkanna tinctoria.</title>
        <authorList>
            <person name="Rat A."/>
            <person name="Naranjo H.D."/>
            <person name="Lebbe L."/>
            <person name="Cnockaert M."/>
            <person name="Krigas N."/>
            <person name="Grigoriadou K."/>
            <person name="Maloupa E."/>
            <person name="Willems A."/>
        </authorList>
    </citation>
    <scope>NUCLEOTIDE SEQUENCE [LARGE SCALE GENOMIC DNA]</scope>
    <source>
        <strain evidence="11">LMG 31159</strain>
    </source>
</reference>
<evidence type="ECO:0000256" key="1">
    <source>
        <dbReference type="ARBA" id="ARBA00000985"/>
    </source>
</evidence>
<dbReference type="PANTHER" id="PTHR43814">
    <property type="entry name" value="ARGININOSUCCINATE LYASE"/>
    <property type="match status" value="1"/>
</dbReference>
<dbReference type="InterPro" id="IPR029419">
    <property type="entry name" value="Arg_succ_lyase_C"/>
</dbReference>
<dbReference type="InterPro" id="IPR024083">
    <property type="entry name" value="Fumarase/histidase_N"/>
</dbReference>
<comment type="subcellular location">
    <subcellularLocation>
        <location evidence="6">Cytoplasm</location>
    </subcellularLocation>
</comment>
<dbReference type="NCBIfam" id="TIGR00838">
    <property type="entry name" value="argH"/>
    <property type="match status" value="1"/>
</dbReference>
<dbReference type="HAMAP" id="MF_00006">
    <property type="entry name" value="Arg_succ_lyase"/>
    <property type="match status" value="1"/>
</dbReference>
<keyword evidence="4 6" id="KW-0055">Arginine biosynthesis</keyword>
<organism evidence="10 11">
    <name type="scientific">Neoroseomonas terrae</name>
    <dbReference type="NCBI Taxonomy" id="424799"/>
    <lineage>
        <taxon>Bacteria</taxon>
        <taxon>Pseudomonadati</taxon>
        <taxon>Pseudomonadota</taxon>
        <taxon>Alphaproteobacteria</taxon>
        <taxon>Acetobacterales</taxon>
        <taxon>Acetobacteraceae</taxon>
        <taxon>Neoroseomonas</taxon>
    </lineage>
</organism>
<dbReference type="InterPro" id="IPR008948">
    <property type="entry name" value="L-Aspartase-like"/>
</dbReference>
<keyword evidence="6" id="KW-0028">Amino-acid biosynthesis</keyword>
<proteinExistence type="inferred from homology"/>
<keyword evidence="6" id="KW-0963">Cytoplasm</keyword>
<dbReference type="PANTHER" id="PTHR43814:SF1">
    <property type="entry name" value="ARGININOSUCCINATE LYASE"/>
    <property type="match status" value="1"/>
</dbReference>
<comment type="similarity">
    <text evidence="6">Belongs to the lyase 1 family. Argininosuccinate lyase subfamily.</text>
</comment>
<comment type="catalytic activity">
    <reaction evidence="1 6">
        <text>2-(N(omega)-L-arginino)succinate = fumarate + L-arginine</text>
        <dbReference type="Rhea" id="RHEA:24020"/>
        <dbReference type="ChEBI" id="CHEBI:29806"/>
        <dbReference type="ChEBI" id="CHEBI:32682"/>
        <dbReference type="ChEBI" id="CHEBI:57472"/>
        <dbReference type="EC" id="4.3.2.1"/>
    </reaction>
</comment>
<feature type="compositionally biased region" description="Low complexity" evidence="7">
    <location>
        <begin position="1"/>
        <end position="16"/>
    </location>
</feature>
<evidence type="ECO:0000259" key="8">
    <source>
        <dbReference type="Pfam" id="PF00206"/>
    </source>
</evidence>
<dbReference type="PRINTS" id="PR00145">
    <property type="entry name" value="ARGSUCLYASE"/>
</dbReference>
<gene>
    <name evidence="6 10" type="primary">argH</name>
    <name evidence="10" type="ORF">GXW78_05400</name>
</gene>
<dbReference type="GO" id="GO:0004056">
    <property type="term" value="F:argininosuccinate lyase activity"/>
    <property type="evidence" value="ECO:0007669"/>
    <property type="project" value="UniProtKB-EC"/>
</dbReference>
<dbReference type="EC" id="4.3.2.1" evidence="3 6"/>
<accession>A0ABS5EDK5</accession>
<keyword evidence="11" id="KW-1185">Reference proteome</keyword>
<dbReference type="PRINTS" id="PR00149">
    <property type="entry name" value="FUMRATELYASE"/>
</dbReference>